<dbReference type="Pfam" id="PF07470">
    <property type="entry name" value="Glyco_hydro_88"/>
    <property type="match status" value="1"/>
</dbReference>
<dbReference type="Proteomes" id="UP000053477">
    <property type="component" value="Unassembled WGS sequence"/>
</dbReference>
<dbReference type="SUPFAM" id="SSF48208">
    <property type="entry name" value="Six-hairpin glycosidases"/>
    <property type="match status" value="1"/>
</dbReference>
<dbReference type="OrthoDB" id="2305845at2759"/>
<dbReference type="EMBL" id="KQ085883">
    <property type="protein sequence ID" value="KLO20169.1"/>
    <property type="molecule type" value="Genomic_DNA"/>
</dbReference>
<evidence type="ECO:0000313" key="2">
    <source>
        <dbReference type="EMBL" id="KLO20169.1"/>
    </source>
</evidence>
<keyword evidence="3" id="KW-1185">Reference proteome</keyword>
<dbReference type="InterPro" id="IPR010905">
    <property type="entry name" value="Glyco_hydro_88"/>
</dbReference>
<dbReference type="InterPro" id="IPR008928">
    <property type="entry name" value="6-hairpin_glycosidase_sf"/>
</dbReference>
<name>A0A0H2S8B2_9AGAM</name>
<dbReference type="PANTHER" id="PTHR41814">
    <property type="entry name" value="EXPRESSED PROTEIN"/>
    <property type="match status" value="1"/>
</dbReference>
<reference evidence="2 3" key="1">
    <citation type="submission" date="2015-04" db="EMBL/GenBank/DDBJ databases">
        <title>Complete genome sequence of Schizopora paradoxa KUC8140, a cosmopolitan wood degrader in East Asia.</title>
        <authorList>
            <consortium name="DOE Joint Genome Institute"/>
            <person name="Min B."/>
            <person name="Park H."/>
            <person name="Jang Y."/>
            <person name="Kim J.-J."/>
            <person name="Kim K.H."/>
            <person name="Pangilinan J."/>
            <person name="Lipzen A."/>
            <person name="Riley R."/>
            <person name="Grigoriev I.V."/>
            <person name="Spatafora J.W."/>
            <person name="Choi I.-G."/>
        </authorList>
    </citation>
    <scope>NUCLEOTIDE SEQUENCE [LARGE SCALE GENOMIC DNA]</scope>
    <source>
        <strain evidence="2 3">KUC8140</strain>
    </source>
</reference>
<protein>
    <submittedName>
        <fullName evidence="2">Glucosyl hydrolase family protein</fullName>
    </submittedName>
</protein>
<evidence type="ECO:0000256" key="1">
    <source>
        <dbReference type="ARBA" id="ARBA00022801"/>
    </source>
</evidence>
<dbReference type="AlphaFoldDB" id="A0A0H2S8B2"/>
<accession>A0A0H2S8B2</accession>
<dbReference type="InterPro" id="IPR012341">
    <property type="entry name" value="6hp_glycosidase-like_sf"/>
</dbReference>
<dbReference type="Gene3D" id="1.50.10.10">
    <property type="match status" value="1"/>
</dbReference>
<evidence type="ECO:0000313" key="3">
    <source>
        <dbReference type="Proteomes" id="UP000053477"/>
    </source>
</evidence>
<dbReference type="PANTHER" id="PTHR41814:SF1">
    <property type="entry name" value="CELLULASE"/>
    <property type="match status" value="1"/>
</dbReference>
<proteinExistence type="predicted"/>
<dbReference type="GO" id="GO:0016787">
    <property type="term" value="F:hydrolase activity"/>
    <property type="evidence" value="ECO:0007669"/>
    <property type="project" value="UniProtKB-KW"/>
</dbReference>
<dbReference type="InParanoid" id="A0A0H2S8B2"/>
<dbReference type="STRING" id="27342.A0A0H2S8B2"/>
<keyword evidence="1 2" id="KW-0378">Hydrolase</keyword>
<organism evidence="2 3">
    <name type="scientific">Schizopora paradoxa</name>
    <dbReference type="NCBI Taxonomy" id="27342"/>
    <lineage>
        <taxon>Eukaryota</taxon>
        <taxon>Fungi</taxon>
        <taxon>Dikarya</taxon>
        <taxon>Basidiomycota</taxon>
        <taxon>Agaricomycotina</taxon>
        <taxon>Agaricomycetes</taxon>
        <taxon>Hymenochaetales</taxon>
        <taxon>Schizoporaceae</taxon>
        <taxon>Schizopora</taxon>
    </lineage>
</organism>
<dbReference type="GO" id="GO:0005975">
    <property type="term" value="P:carbohydrate metabolic process"/>
    <property type="evidence" value="ECO:0007669"/>
    <property type="project" value="InterPro"/>
</dbReference>
<sequence length="247" mass="27962">MEKAPRTAKGILSHRMDKVQLWADGIYMGPPALAFAGVHWGERSLITEAVRQIKGYRKALWDEGSKLFSHIWNETSQSFERKAHWGVGNGWALAGITRVLLLLPEVLRTEREELLAYVNEGLDGVLAHKRQDDLYHNILDDPSTFIETNAGQQIAYTIFRLAQHGLIDETYIKIAQEFRRAVLKQMDGYGIVRGVCGSPTFDHSGTANVTDMGSRSLAWTKFVFFSTEGQAFYVLMEAPYEDYCKAR</sequence>
<gene>
    <name evidence="2" type="ORF">SCHPADRAFT_33056</name>
</gene>